<dbReference type="AlphaFoldDB" id="A0A2K3D937"/>
<accession>A0A2K3D937</accession>
<feature type="region of interest" description="Disordered" evidence="2">
    <location>
        <begin position="74"/>
        <end position="141"/>
    </location>
</feature>
<reference evidence="4 5" key="1">
    <citation type="journal article" date="2007" name="Science">
        <title>The Chlamydomonas genome reveals the evolution of key animal and plant functions.</title>
        <authorList>
            <person name="Merchant S.S."/>
            <person name="Prochnik S.E."/>
            <person name="Vallon O."/>
            <person name="Harris E.H."/>
            <person name="Karpowicz S.J."/>
            <person name="Witman G.B."/>
            <person name="Terry A."/>
            <person name="Salamov A."/>
            <person name="Fritz-Laylin L.K."/>
            <person name="Marechal-Drouard L."/>
            <person name="Marshall W.F."/>
            <person name="Qu L.H."/>
            <person name="Nelson D.R."/>
            <person name="Sanderfoot A.A."/>
            <person name="Spalding M.H."/>
            <person name="Kapitonov V.V."/>
            <person name="Ren Q."/>
            <person name="Ferris P."/>
            <person name="Lindquist E."/>
            <person name="Shapiro H."/>
            <person name="Lucas S.M."/>
            <person name="Grimwood J."/>
            <person name="Schmutz J."/>
            <person name="Cardol P."/>
            <person name="Cerutti H."/>
            <person name="Chanfreau G."/>
            <person name="Chen C.L."/>
            <person name="Cognat V."/>
            <person name="Croft M.T."/>
            <person name="Dent R."/>
            <person name="Dutcher S."/>
            <person name="Fernandez E."/>
            <person name="Fukuzawa H."/>
            <person name="Gonzalez-Ballester D."/>
            <person name="Gonzalez-Halphen D."/>
            <person name="Hallmann A."/>
            <person name="Hanikenne M."/>
            <person name="Hippler M."/>
            <person name="Inwood W."/>
            <person name="Jabbari K."/>
            <person name="Kalanon M."/>
            <person name="Kuras R."/>
            <person name="Lefebvre P.A."/>
            <person name="Lemaire S.D."/>
            <person name="Lobanov A.V."/>
            <person name="Lohr M."/>
            <person name="Manuell A."/>
            <person name="Meier I."/>
            <person name="Mets L."/>
            <person name="Mittag M."/>
            <person name="Mittelmeier T."/>
            <person name="Moroney J.V."/>
            <person name="Moseley J."/>
            <person name="Napoli C."/>
            <person name="Nedelcu A.M."/>
            <person name="Niyogi K."/>
            <person name="Novoselov S.V."/>
            <person name="Paulsen I.T."/>
            <person name="Pazour G."/>
            <person name="Purton S."/>
            <person name="Ral J.P."/>
            <person name="Riano-Pachon D.M."/>
            <person name="Riekhof W."/>
            <person name="Rymarquis L."/>
            <person name="Schroda M."/>
            <person name="Stern D."/>
            <person name="Umen J."/>
            <person name="Willows R."/>
            <person name="Wilson N."/>
            <person name="Zimmer S.L."/>
            <person name="Allmer J."/>
            <person name="Balk J."/>
            <person name="Bisova K."/>
            <person name="Chen C.J."/>
            <person name="Elias M."/>
            <person name="Gendler K."/>
            <person name="Hauser C."/>
            <person name="Lamb M.R."/>
            <person name="Ledford H."/>
            <person name="Long J.C."/>
            <person name="Minagawa J."/>
            <person name="Page M.D."/>
            <person name="Pan J."/>
            <person name="Pootakham W."/>
            <person name="Roje S."/>
            <person name="Rose A."/>
            <person name="Stahlberg E."/>
            <person name="Terauchi A.M."/>
            <person name="Yang P."/>
            <person name="Ball S."/>
            <person name="Bowler C."/>
            <person name="Dieckmann C.L."/>
            <person name="Gladyshev V.N."/>
            <person name="Green P."/>
            <person name="Jorgensen R."/>
            <person name="Mayfield S."/>
            <person name="Mueller-Roeber B."/>
            <person name="Rajamani S."/>
            <person name="Sayre R.T."/>
            <person name="Brokstein P."/>
            <person name="Dubchak I."/>
            <person name="Goodstein D."/>
            <person name="Hornick L."/>
            <person name="Huang Y.W."/>
            <person name="Jhaveri J."/>
            <person name="Luo Y."/>
            <person name="Martinez D."/>
            <person name="Ngau W.C."/>
            <person name="Otillar B."/>
            <person name="Poliakov A."/>
            <person name="Porter A."/>
            <person name="Szajkowski L."/>
            <person name="Werner G."/>
            <person name="Zhou K."/>
            <person name="Grigoriev I.V."/>
            <person name="Rokhsar D.S."/>
            <person name="Grossman A.R."/>
        </authorList>
    </citation>
    <scope>NUCLEOTIDE SEQUENCE [LARGE SCALE GENOMIC DNA]</scope>
    <source>
        <strain evidence="5">CC-503</strain>
    </source>
</reference>
<dbReference type="GeneID" id="5728294"/>
<proteinExistence type="predicted"/>
<dbReference type="Gramene" id="PNW77044">
    <property type="protein sequence ID" value="PNW77044"/>
    <property type="gene ID" value="CHLRE_10g419950v5"/>
</dbReference>
<dbReference type="PANTHER" id="PTHR21974:SF2">
    <property type="entry name" value="RE15880P"/>
    <property type="match status" value="1"/>
</dbReference>
<keyword evidence="1" id="KW-0175">Coiled coil</keyword>
<dbReference type="STRING" id="3055.A0A2K3D937"/>
<dbReference type="ExpressionAtlas" id="A0A2K3D937">
    <property type="expression patterns" value="baseline and differential"/>
</dbReference>
<dbReference type="InParanoid" id="A0A2K3D937"/>
<dbReference type="OrthoDB" id="535508at2759"/>
<dbReference type="PANTHER" id="PTHR21974">
    <property type="entry name" value="RE15880P"/>
    <property type="match status" value="1"/>
</dbReference>
<dbReference type="PaxDb" id="3055-EDP06563"/>
<dbReference type="InterPro" id="IPR013761">
    <property type="entry name" value="SAM/pointed_sf"/>
</dbReference>
<dbReference type="KEGG" id="cre:CHLRE_10g419950v5"/>
<dbReference type="RefSeq" id="XP_042919844.1">
    <property type="nucleotide sequence ID" value="XM_043066447.1"/>
</dbReference>
<feature type="compositionally biased region" description="Acidic residues" evidence="2">
    <location>
        <begin position="79"/>
        <end position="90"/>
    </location>
</feature>
<feature type="compositionally biased region" description="Low complexity" evidence="2">
    <location>
        <begin position="91"/>
        <end position="118"/>
    </location>
</feature>
<dbReference type="PROSITE" id="PS50105">
    <property type="entry name" value="SAM_DOMAIN"/>
    <property type="match status" value="1"/>
</dbReference>
<dbReference type="SUPFAM" id="SSF47769">
    <property type="entry name" value="SAM/Pointed domain"/>
    <property type="match status" value="1"/>
</dbReference>
<sequence length="576" mass="62405">MSDVSDTAPDKWTTEHVLAFLKQNGLEAISAVFQENEVTGLDLILLTEGELKHMLGITNLQAAKVKSLVNALAPKPEPVEGEPEPMEEDGAGAPLSPSETSATAARAAEAETDFNAAAVPRVAESAEREDHGGDEEEQEDMARAVVTRAVSHSQPRAVPNATATTISHAQPAAVLPTGTGNITLDADTVGHYQRATAAISELEAAGVAQALPGARERLKSTQQRLKLQKNKFDELVKEEEERTQKLGNLEAGKWYPGKYLFGAKKREEKLERNKEKLETVTNKVRAAGAELEQLHVEEAAAQKEVAELVGKCKSLDEARTYVAQLLENVFLGGRVGDATENALESEVAGLGPKLAEMRRYKTVYSQAYELMRGATKALEQGIQLLEAASRMATVDVVGSAMRGPRGQFRPTMGSVMVDMVKRSQMRQGIQLCKQSGELAVKARQMIPDMPRVQVEKLQRLRMGFGLMDVAFDNMISDMIVAAKIRRMLGEARSVLSDVAYGERWLQGWIQGRIDADLRSTEALLAARRQQLHAHRAGLLGAWIEARARGAVVEAPVAATGVPVYGGPAAVPHGYVV</sequence>
<organism evidence="4 5">
    <name type="scientific">Chlamydomonas reinhardtii</name>
    <name type="common">Chlamydomonas smithii</name>
    <dbReference type="NCBI Taxonomy" id="3055"/>
    <lineage>
        <taxon>Eukaryota</taxon>
        <taxon>Viridiplantae</taxon>
        <taxon>Chlorophyta</taxon>
        <taxon>core chlorophytes</taxon>
        <taxon>Chlorophyceae</taxon>
        <taxon>CS clade</taxon>
        <taxon>Chlamydomonadales</taxon>
        <taxon>Chlamydomonadaceae</taxon>
        <taxon>Chlamydomonas</taxon>
    </lineage>
</organism>
<evidence type="ECO:0000256" key="2">
    <source>
        <dbReference type="SAM" id="MobiDB-lite"/>
    </source>
</evidence>
<feature type="domain" description="SAM" evidence="3">
    <location>
        <begin position="12"/>
        <end position="60"/>
    </location>
</feature>
<dbReference type="InterPro" id="IPR001660">
    <property type="entry name" value="SAM"/>
</dbReference>
<gene>
    <name evidence="4" type="ORF">CHLRE_10g419950v5</name>
</gene>
<evidence type="ECO:0000313" key="4">
    <source>
        <dbReference type="EMBL" id="PNW77044.1"/>
    </source>
</evidence>
<evidence type="ECO:0000313" key="5">
    <source>
        <dbReference type="Proteomes" id="UP000006906"/>
    </source>
</evidence>
<dbReference type="Pfam" id="PF00536">
    <property type="entry name" value="SAM_1"/>
    <property type="match status" value="1"/>
</dbReference>
<feature type="coiled-coil region" evidence="1">
    <location>
        <begin position="218"/>
        <end position="311"/>
    </location>
</feature>
<evidence type="ECO:0000259" key="3">
    <source>
        <dbReference type="PROSITE" id="PS50105"/>
    </source>
</evidence>
<dbReference type="Gene3D" id="1.10.150.50">
    <property type="entry name" value="Transcription Factor, Ets-1"/>
    <property type="match status" value="1"/>
</dbReference>
<dbReference type="EMBL" id="CM008971">
    <property type="protein sequence ID" value="PNW77044.1"/>
    <property type="molecule type" value="Genomic_DNA"/>
</dbReference>
<evidence type="ECO:0000256" key="1">
    <source>
        <dbReference type="SAM" id="Coils"/>
    </source>
</evidence>
<dbReference type="SMART" id="SM00454">
    <property type="entry name" value="SAM"/>
    <property type="match status" value="1"/>
</dbReference>
<name>A0A2K3D937_CHLRE</name>
<dbReference type="Proteomes" id="UP000006906">
    <property type="component" value="Chromosome 10"/>
</dbReference>
<keyword evidence="5" id="KW-1185">Reference proteome</keyword>
<dbReference type="OMA" id="KANINAH"/>
<protein>
    <recommendedName>
        <fullName evidence="3">SAM domain-containing protein</fullName>
    </recommendedName>
</protein>